<dbReference type="SMART" id="SM00220">
    <property type="entry name" value="S_TKc"/>
    <property type="match status" value="1"/>
</dbReference>
<proteinExistence type="predicted"/>
<dbReference type="SUPFAM" id="SSF56112">
    <property type="entry name" value="Protein kinase-like (PK-like)"/>
    <property type="match status" value="2"/>
</dbReference>
<dbReference type="InterPro" id="IPR045272">
    <property type="entry name" value="ANXUR1/2-like"/>
</dbReference>
<dbReference type="Pfam" id="PF07714">
    <property type="entry name" value="PK_Tyr_Ser-Thr"/>
    <property type="match status" value="1"/>
</dbReference>
<dbReference type="PROSITE" id="PS00108">
    <property type="entry name" value="PROTEIN_KINASE_ST"/>
    <property type="match status" value="1"/>
</dbReference>
<evidence type="ECO:0000313" key="3">
    <source>
        <dbReference type="Proteomes" id="UP000215914"/>
    </source>
</evidence>
<reference evidence="2" key="2">
    <citation type="submission" date="2020-06" db="EMBL/GenBank/DDBJ databases">
        <title>Helianthus annuus Genome sequencing and assembly Release 2.</title>
        <authorList>
            <person name="Gouzy J."/>
            <person name="Langlade N."/>
            <person name="Munos S."/>
        </authorList>
    </citation>
    <scope>NUCLEOTIDE SEQUENCE</scope>
    <source>
        <tissue evidence="2">Leaves</tissue>
    </source>
</reference>
<dbReference type="InterPro" id="IPR001245">
    <property type="entry name" value="Ser-Thr/Tyr_kinase_cat_dom"/>
</dbReference>
<accession>A0A9K3EJQ4</accession>
<dbReference type="InterPro" id="IPR011009">
    <property type="entry name" value="Kinase-like_dom_sf"/>
</dbReference>
<dbReference type="AlphaFoldDB" id="A0A9K3EJQ4"/>
<reference evidence="2" key="1">
    <citation type="journal article" date="2017" name="Nature">
        <title>The sunflower genome provides insights into oil metabolism, flowering and Asterid evolution.</title>
        <authorList>
            <person name="Badouin H."/>
            <person name="Gouzy J."/>
            <person name="Grassa C.J."/>
            <person name="Murat F."/>
            <person name="Staton S.E."/>
            <person name="Cottret L."/>
            <person name="Lelandais-Briere C."/>
            <person name="Owens G.L."/>
            <person name="Carrere S."/>
            <person name="Mayjonade B."/>
            <person name="Legrand L."/>
            <person name="Gill N."/>
            <person name="Kane N.C."/>
            <person name="Bowers J.E."/>
            <person name="Hubner S."/>
            <person name="Bellec A."/>
            <person name="Berard A."/>
            <person name="Berges H."/>
            <person name="Blanchet N."/>
            <person name="Boniface M.C."/>
            <person name="Brunel D."/>
            <person name="Catrice O."/>
            <person name="Chaidir N."/>
            <person name="Claudel C."/>
            <person name="Donnadieu C."/>
            <person name="Faraut T."/>
            <person name="Fievet G."/>
            <person name="Helmstetter N."/>
            <person name="King M."/>
            <person name="Knapp S.J."/>
            <person name="Lai Z."/>
            <person name="Le Paslier M.C."/>
            <person name="Lippi Y."/>
            <person name="Lorenzon L."/>
            <person name="Mandel J.R."/>
            <person name="Marage G."/>
            <person name="Marchand G."/>
            <person name="Marquand E."/>
            <person name="Bret-Mestries E."/>
            <person name="Morien E."/>
            <person name="Nambeesan S."/>
            <person name="Nguyen T."/>
            <person name="Pegot-Espagnet P."/>
            <person name="Pouilly N."/>
            <person name="Raftis F."/>
            <person name="Sallet E."/>
            <person name="Schiex T."/>
            <person name="Thomas J."/>
            <person name="Vandecasteele C."/>
            <person name="Vares D."/>
            <person name="Vear F."/>
            <person name="Vautrin S."/>
            <person name="Crespi M."/>
            <person name="Mangin B."/>
            <person name="Burke J.M."/>
            <person name="Salse J."/>
            <person name="Munos S."/>
            <person name="Vincourt P."/>
            <person name="Rieseberg L.H."/>
            <person name="Langlade N.B."/>
        </authorList>
    </citation>
    <scope>NUCLEOTIDE SEQUENCE</scope>
    <source>
        <tissue evidence="2">Leaves</tissue>
    </source>
</reference>
<organism evidence="2 3">
    <name type="scientific">Helianthus annuus</name>
    <name type="common">Common sunflower</name>
    <dbReference type="NCBI Taxonomy" id="4232"/>
    <lineage>
        <taxon>Eukaryota</taxon>
        <taxon>Viridiplantae</taxon>
        <taxon>Streptophyta</taxon>
        <taxon>Embryophyta</taxon>
        <taxon>Tracheophyta</taxon>
        <taxon>Spermatophyta</taxon>
        <taxon>Magnoliopsida</taxon>
        <taxon>eudicotyledons</taxon>
        <taxon>Gunneridae</taxon>
        <taxon>Pentapetalae</taxon>
        <taxon>asterids</taxon>
        <taxon>campanulids</taxon>
        <taxon>Asterales</taxon>
        <taxon>Asteraceae</taxon>
        <taxon>Asteroideae</taxon>
        <taxon>Heliantheae alliance</taxon>
        <taxon>Heliantheae</taxon>
        <taxon>Helianthus</taxon>
    </lineage>
</organism>
<dbReference type="Gramene" id="mRNA:HanXRQr2_Chr13g0599551">
    <property type="protein sequence ID" value="mRNA:HanXRQr2_Chr13g0599551"/>
    <property type="gene ID" value="HanXRQr2_Chr13g0599551"/>
</dbReference>
<comment type="caution">
    <text evidence="2">The sequence shown here is derived from an EMBL/GenBank/DDBJ whole genome shotgun (WGS) entry which is preliminary data.</text>
</comment>
<dbReference type="InterPro" id="IPR000719">
    <property type="entry name" value="Prot_kinase_dom"/>
</dbReference>
<dbReference type="PANTHER" id="PTHR27003">
    <property type="entry name" value="OS07G0166700 PROTEIN"/>
    <property type="match status" value="1"/>
</dbReference>
<evidence type="ECO:0000259" key="1">
    <source>
        <dbReference type="PROSITE" id="PS50011"/>
    </source>
</evidence>
<dbReference type="GO" id="GO:0004714">
    <property type="term" value="F:transmembrane receptor protein tyrosine kinase activity"/>
    <property type="evidence" value="ECO:0007669"/>
    <property type="project" value="InterPro"/>
</dbReference>
<keyword evidence="2" id="KW-0808">Transferase</keyword>
<evidence type="ECO:0000313" key="2">
    <source>
        <dbReference type="EMBL" id="KAF5774368.1"/>
    </source>
</evidence>
<sequence length="288" mass="32831">MGPANEEQSVIITFAAGTPGYYDPQYAMTNTLAKESDVHSLCVVLLEVLCGRLCCTYSNGRIEQNLVRKWIESYEEKKLNDIIFKDTAIEPLEQSALETFSDIAYRCLQESHEDRPRMAKVVTELETALIYQKEMFLVYEHVSRGSLDRYLDSPHLTWSQRLKICLDAAKALRYLHDQKERHQRLIHCDVKSANILLDDQWNAKVSNVGLSIMGPTNEHSSVTVTVVASTPGYCDPQYAMTHTLTKKSDVYSFGVVLFEVLCGRLCYTLDSKDHVNEILVTTWVKSYE</sequence>
<dbReference type="InterPro" id="IPR008271">
    <property type="entry name" value="Ser/Thr_kinase_AS"/>
</dbReference>
<gene>
    <name evidence="2" type="ORF">HanXRQr2_Chr13g0599551</name>
</gene>
<keyword evidence="3" id="KW-1185">Reference proteome</keyword>
<dbReference type="PANTHER" id="PTHR27003:SF338">
    <property type="entry name" value="TYROSINE-PROTEIN KINASE, NON-RECEPTOR JAK_TYK2-RELATED"/>
    <property type="match status" value="1"/>
</dbReference>
<dbReference type="EMBL" id="MNCJ02000328">
    <property type="protein sequence ID" value="KAF5774368.1"/>
    <property type="molecule type" value="Genomic_DNA"/>
</dbReference>
<protein>
    <recommendedName>
        <fullName evidence="1">Protein kinase domain-containing protein</fullName>
    </recommendedName>
</protein>
<dbReference type="PROSITE" id="PS50011">
    <property type="entry name" value="PROTEIN_KINASE_DOM"/>
    <property type="match status" value="1"/>
</dbReference>
<dbReference type="Gene3D" id="1.10.510.10">
    <property type="entry name" value="Transferase(Phosphotransferase) domain 1"/>
    <property type="match status" value="2"/>
</dbReference>
<dbReference type="Proteomes" id="UP000215914">
    <property type="component" value="Unassembled WGS sequence"/>
</dbReference>
<dbReference type="GO" id="GO:0005524">
    <property type="term" value="F:ATP binding"/>
    <property type="evidence" value="ECO:0007669"/>
    <property type="project" value="InterPro"/>
</dbReference>
<feature type="domain" description="Protein kinase" evidence="1">
    <location>
        <begin position="8"/>
        <end position="288"/>
    </location>
</feature>
<name>A0A9K3EJQ4_HELAN</name>